<evidence type="ECO:0000256" key="11">
    <source>
        <dbReference type="ARBA" id="ARBA00035025"/>
    </source>
</evidence>
<dbReference type="Gene3D" id="3.40.50.150">
    <property type="entry name" value="Vaccinia Virus protein VP39"/>
    <property type="match status" value="2"/>
</dbReference>
<evidence type="ECO:0000256" key="10">
    <source>
        <dbReference type="ARBA" id="ARBA00023158"/>
    </source>
</evidence>
<evidence type="ECO:0000256" key="8">
    <source>
        <dbReference type="ARBA" id="ARBA00022842"/>
    </source>
</evidence>
<dbReference type="EMBL" id="CP045907">
    <property type="protein sequence ID" value="QQP35418.1"/>
    <property type="molecule type" value="Genomic_DNA"/>
</dbReference>
<evidence type="ECO:0000256" key="3">
    <source>
        <dbReference type="ARBA" id="ARBA00021330"/>
    </source>
</evidence>
<keyword evidence="6" id="KW-0949">S-adenosyl-L-methionine</keyword>
<keyword evidence="4" id="KW-0489">Methyltransferase</keyword>
<evidence type="ECO:0000256" key="1">
    <source>
        <dbReference type="ARBA" id="ARBA00001946"/>
    </source>
</evidence>
<dbReference type="GO" id="GO:0030422">
    <property type="term" value="P:siRNA processing"/>
    <property type="evidence" value="ECO:0007669"/>
    <property type="project" value="TreeGrafter"/>
</dbReference>
<evidence type="ECO:0000256" key="2">
    <source>
        <dbReference type="ARBA" id="ARBA00009026"/>
    </source>
</evidence>
<evidence type="ECO:0000256" key="4">
    <source>
        <dbReference type="ARBA" id="ARBA00022603"/>
    </source>
</evidence>
<dbReference type="GO" id="GO:0034587">
    <property type="term" value="P:piRNA processing"/>
    <property type="evidence" value="ECO:0007669"/>
    <property type="project" value="TreeGrafter"/>
</dbReference>
<dbReference type="PANTHER" id="PTHR21404">
    <property type="entry name" value="HEN1"/>
    <property type="match status" value="1"/>
</dbReference>
<reference evidence="15" key="1">
    <citation type="submission" date="2021-01" db="EMBL/GenBank/DDBJ databases">
        <title>Caligus Genome Assembly.</title>
        <authorList>
            <person name="Gallardo-Escarate C."/>
        </authorList>
    </citation>
    <scope>NUCLEOTIDE SEQUENCE [LARGE SCALE GENOMIC DNA]</scope>
</reference>
<dbReference type="Proteomes" id="UP000595437">
    <property type="component" value="Chromosome 18"/>
</dbReference>
<accession>A0A7T8GPR1</accession>
<evidence type="ECO:0000313" key="14">
    <source>
        <dbReference type="EMBL" id="QQP35418.1"/>
    </source>
</evidence>
<dbReference type="OrthoDB" id="6340181at2759"/>
<comment type="similarity">
    <text evidence="2">Belongs to the methyltransferase superfamily. HEN1 family.</text>
</comment>
<keyword evidence="8" id="KW-0460">Magnesium</keyword>
<dbReference type="GO" id="GO:0005737">
    <property type="term" value="C:cytoplasm"/>
    <property type="evidence" value="ECO:0007669"/>
    <property type="project" value="TreeGrafter"/>
</dbReference>
<dbReference type="InterPro" id="IPR026610">
    <property type="entry name" value="Hen1"/>
</dbReference>
<comment type="cofactor">
    <cofactor evidence="1">
        <name>Mg(2+)</name>
        <dbReference type="ChEBI" id="CHEBI:18420"/>
    </cofactor>
</comment>
<comment type="catalytic activity">
    <reaction evidence="12">
        <text>small RNA 3'-end nucleotide + S-adenosyl-L-methionine = small RNA 3'-end 2'-O-methylnucleotide + S-adenosyl-L-homocysteine + H(+)</text>
        <dbReference type="Rhea" id="RHEA:37887"/>
        <dbReference type="Rhea" id="RHEA-COMP:10415"/>
        <dbReference type="Rhea" id="RHEA-COMP:10416"/>
        <dbReference type="ChEBI" id="CHEBI:15378"/>
        <dbReference type="ChEBI" id="CHEBI:57856"/>
        <dbReference type="ChEBI" id="CHEBI:59789"/>
        <dbReference type="ChEBI" id="CHEBI:74896"/>
        <dbReference type="ChEBI" id="CHEBI:74898"/>
        <dbReference type="EC" id="2.1.1.386"/>
    </reaction>
</comment>
<dbReference type="AlphaFoldDB" id="A0A7T8GPR1"/>
<proteinExistence type="inferred from homology"/>
<dbReference type="GO" id="GO:0046872">
    <property type="term" value="F:metal ion binding"/>
    <property type="evidence" value="ECO:0007669"/>
    <property type="project" value="UniProtKB-KW"/>
</dbReference>
<gene>
    <name evidence="14" type="ORF">FKW44_023637</name>
</gene>
<keyword evidence="10" id="KW-0943">RNA-mediated gene silencing</keyword>
<evidence type="ECO:0000313" key="15">
    <source>
        <dbReference type="Proteomes" id="UP000595437"/>
    </source>
</evidence>
<keyword evidence="9" id="KW-0694">RNA-binding</keyword>
<keyword evidence="5" id="KW-0808">Transferase</keyword>
<organism evidence="14 15">
    <name type="scientific">Caligus rogercresseyi</name>
    <name type="common">Sea louse</name>
    <dbReference type="NCBI Taxonomy" id="217165"/>
    <lineage>
        <taxon>Eukaryota</taxon>
        <taxon>Metazoa</taxon>
        <taxon>Ecdysozoa</taxon>
        <taxon>Arthropoda</taxon>
        <taxon>Crustacea</taxon>
        <taxon>Multicrustacea</taxon>
        <taxon>Hexanauplia</taxon>
        <taxon>Copepoda</taxon>
        <taxon>Siphonostomatoida</taxon>
        <taxon>Caligidae</taxon>
        <taxon>Caligus</taxon>
    </lineage>
</organism>
<evidence type="ECO:0000256" key="6">
    <source>
        <dbReference type="ARBA" id="ARBA00022691"/>
    </source>
</evidence>
<dbReference type="GO" id="GO:0001510">
    <property type="term" value="P:RNA methylation"/>
    <property type="evidence" value="ECO:0007669"/>
    <property type="project" value="InterPro"/>
</dbReference>
<protein>
    <recommendedName>
        <fullName evidence="3">Small RNA 2'-O-methyltransferase</fullName>
        <ecNumber evidence="11">2.1.1.386</ecNumber>
    </recommendedName>
</protein>
<dbReference type="InterPro" id="IPR029063">
    <property type="entry name" value="SAM-dependent_MTases_sf"/>
</dbReference>
<dbReference type="GO" id="GO:0003723">
    <property type="term" value="F:RNA binding"/>
    <property type="evidence" value="ECO:0007669"/>
    <property type="project" value="UniProtKB-KW"/>
</dbReference>
<dbReference type="EC" id="2.1.1.386" evidence="11"/>
<dbReference type="PANTHER" id="PTHR21404:SF3">
    <property type="entry name" value="SMALL RNA 2'-O-METHYLTRANSFERASE"/>
    <property type="match status" value="1"/>
</dbReference>
<evidence type="ECO:0000256" key="13">
    <source>
        <dbReference type="SAM" id="MobiDB-lite"/>
    </source>
</evidence>
<sequence>MARIREIEESEDEGPVREFPFRTLKKERKTPEESGSSSDNESRSDVGEGNFSPPLFRQRYIAISSILERQEPEIKRVIDFGCAEGTFISIYLKKIPMDIDPLVLEEGRHKTAPLIYEHLHPRKNPLDIYLLQGDAAQIARALRNRRYTLESFRNTLWRTPSTNGQDSATRITSLNGRERSLRLGVRHNSEFPDYSVEYSGVGFSAQHPELGPCSQIATFSRELSSPNAEHVYIRDSEEPTLYATRVHHSYPLLGNLEYYINDCCNDDHLSLSFLSQFSLVKELTEDLEVIRRVVEMEGEYHVVVPPMLDEYLPLSNCSFDDYDDEYNPDDYYEPIEVL</sequence>
<dbReference type="GO" id="GO:0005634">
    <property type="term" value="C:nucleus"/>
    <property type="evidence" value="ECO:0007669"/>
    <property type="project" value="TreeGrafter"/>
</dbReference>
<evidence type="ECO:0000256" key="9">
    <source>
        <dbReference type="ARBA" id="ARBA00022884"/>
    </source>
</evidence>
<evidence type="ECO:0000256" key="7">
    <source>
        <dbReference type="ARBA" id="ARBA00022723"/>
    </source>
</evidence>
<feature type="region of interest" description="Disordered" evidence="13">
    <location>
        <begin position="1"/>
        <end position="51"/>
    </location>
</feature>
<dbReference type="GO" id="GO:0090486">
    <property type="term" value="F:small RNA 2'-O-methyltransferase activity"/>
    <property type="evidence" value="ECO:0007669"/>
    <property type="project" value="UniProtKB-EC"/>
</dbReference>
<evidence type="ECO:0000256" key="5">
    <source>
        <dbReference type="ARBA" id="ARBA00022679"/>
    </source>
</evidence>
<name>A0A7T8GPR1_CALRO</name>
<keyword evidence="15" id="KW-1185">Reference proteome</keyword>
<evidence type="ECO:0000256" key="12">
    <source>
        <dbReference type="ARBA" id="ARBA00048418"/>
    </source>
</evidence>
<keyword evidence="7" id="KW-0479">Metal-binding</keyword>